<dbReference type="GO" id="GO:0016829">
    <property type="term" value="F:lyase activity"/>
    <property type="evidence" value="ECO:0007669"/>
    <property type="project" value="UniProtKB-KW"/>
</dbReference>
<dbReference type="SUPFAM" id="SSF74650">
    <property type="entry name" value="Galactose mutarotase-like"/>
    <property type="match status" value="1"/>
</dbReference>
<dbReference type="RefSeq" id="WP_377089789.1">
    <property type="nucleotide sequence ID" value="NZ_JBHSJL010000014.1"/>
</dbReference>
<dbReference type="Gene3D" id="2.60.220.10">
    <property type="entry name" value="Polysaccharide lyase family 8-like, C-terminal"/>
    <property type="match status" value="1"/>
</dbReference>
<keyword evidence="2 7" id="KW-0456">Lyase</keyword>
<proteinExistence type="inferred from homology"/>
<accession>A0ABW4ZF70</accession>
<dbReference type="InterPro" id="IPR008929">
    <property type="entry name" value="Chondroitin_lyas"/>
</dbReference>
<sequence>MPATKTTRALPIIALLILLGYLAYTSFFQTHTPPPAPQPSTSKNLPTRTAPSTLYNDGQSSQYVTSEDSDPQHIAYTSTHLPAGMSWTNASLSIDPNHYVWSNGSLLWKWQGQSTITIQRPIPWMPPKAARAKFKFSQPTQNCFVVWIYNKTPHTDAQLRFNFYSHQKTDPVCFFNFGLNFTGWRMATVSYDRDMQGTPTQPLQSLTIESPPNIPNGSVRIGDLVMHKFIDARHQHGDYQVPFVRNADQLTSGHWDPIMHWYDLAATNAKPIPLTDSHKAAFQKLKSLYTPPKSTPLSDKRLEQIEERFAEYNITKDSNGIRGAHIYMLHHLEAAPSSINKNPIHTLKYYTNFMKSIADTYAALPASQKESPSTKRLETIFCLLTEHLLDQGFAAGSSLGTMHHFGYNTRAWVPAIQRMQEPLAKAGLLSPAREALVWFYNSNQMYAPPPDHANMDYLNTLSKSDFTIQSLGADDASKAGRLQRYSDWLSASIAAPASGKSGGIKPDGSLFHHAMHYHGYGVPALRTVVDSVVGPLDNTPFEISPAAYARLKSAFLSSQFWAFPYSGFNACGRHPITHGIESWRSPMLTLALSPPGSDSFDRELAAAYLAMFGGNSQKLFNEEIHPTQALGFYPMNYNAGATYKCGETTLHLKGYGNGIKSHETYGKDNRYGRYLSHGTIQIYKNTTAHTSGQTQDGYDWSRLPGATTLKLPLETLEGSTGFYGASPKQQTHPSGAGHLKSTFGAFLFQLDPSNAEQSLKVRKSVFAVDNVVVCLGSNISNKSDQFPTQTTLFQASIPSSNNLSNKGKNWYIDPYGTAYFIPNTQNHQSYSGPQQSRHNKTKATTKGDFSLAWIDHGTNPSNAQYIYYILPDSNEEKLREWATTNPITVVQQDDVAHTIRCKKNKLEATTVFRPFSQPSVANAYLQSIDRTAIVLTQKISSNKLDISITDINLPDIGTAPSPPETSICIRGHWTPNNSSITHEHRNGNTHLNVPTHRGQSLNFSLQK</sequence>
<dbReference type="InterPro" id="IPR008979">
    <property type="entry name" value="Galactose-bd-like_sf"/>
</dbReference>
<dbReference type="SUPFAM" id="SSF49863">
    <property type="entry name" value="Hyaluronate lyase-like, C-terminal domain"/>
    <property type="match status" value="1"/>
</dbReference>
<dbReference type="Pfam" id="PF09092">
    <property type="entry name" value="Lyase_N"/>
    <property type="match status" value="1"/>
</dbReference>
<gene>
    <name evidence="7" type="ORF">ACFSW8_17210</name>
</gene>
<dbReference type="Gene3D" id="2.70.98.10">
    <property type="match status" value="1"/>
</dbReference>
<dbReference type="Gene3D" id="2.60.120.430">
    <property type="entry name" value="Galactose-binding lectin"/>
    <property type="match status" value="1"/>
</dbReference>
<dbReference type="Proteomes" id="UP001597389">
    <property type="component" value="Unassembled WGS sequence"/>
</dbReference>
<dbReference type="InterPro" id="IPR015176">
    <property type="entry name" value="Lyase_N"/>
</dbReference>
<evidence type="ECO:0000256" key="3">
    <source>
        <dbReference type="SAM" id="MobiDB-lite"/>
    </source>
</evidence>
<dbReference type="InterPro" id="IPR014718">
    <property type="entry name" value="GH-type_carb-bd"/>
</dbReference>
<dbReference type="Pfam" id="PF09093">
    <property type="entry name" value="Lyase_catalyt"/>
    <property type="match status" value="1"/>
</dbReference>
<feature type="compositionally biased region" description="Polar residues" evidence="3">
    <location>
        <begin position="988"/>
        <end position="1007"/>
    </location>
</feature>
<feature type="compositionally biased region" description="Polar residues" evidence="3">
    <location>
        <begin position="39"/>
        <end position="66"/>
    </location>
</feature>
<comment type="caution">
    <text evidence="7">The sequence shown here is derived from an EMBL/GenBank/DDBJ whole genome shotgun (WGS) entry which is preliminary data.</text>
</comment>
<feature type="domain" description="Polysaccharide lyase family 8 central" evidence="4">
    <location>
        <begin position="652"/>
        <end position="872"/>
    </location>
</feature>
<keyword evidence="8" id="KW-1185">Reference proteome</keyword>
<evidence type="ECO:0000256" key="2">
    <source>
        <dbReference type="ARBA" id="ARBA00023239"/>
    </source>
</evidence>
<dbReference type="InterPro" id="IPR011013">
    <property type="entry name" value="Gal_mutarotase_sf_dom"/>
</dbReference>
<dbReference type="PANTHER" id="PTHR37322:SF3">
    <property type="entry name" value="CHONDROITIN SULFATE ABC EXOLYASE"/>
    <property type="match status" value="1"/>
</dbReference>
<dbReference type="InterPro" id="IPR015177">
    <property type="entry name" value="Lyase_catalyt"/>
</dbReference>
<dbReference type="InterPro" id="IPR003159">
    <property type="entry name" value="Lyase_8_central_dom"/>
</dbReference>
<dbReference type="PANTHER" id="PTHR37322">
    <property type="match status" value="1"/>
</dbReference>
<organism evidence="7 8">
    <name type="scientific">Rubritalea tangerina</name>
    <dbReference type="NCBI Taxonomy" id="430798"/>
    <lineage>
        <taxon>Bacteria</taxon>
        <taxon>Pseudomonadati</taxon>
        <taxon>Verrucomicrobiota</taxon>
        <taxon>Verrucomicrobiia</taxon>
        <taxon>Verrucomicrobiales</taxon>
        <taxon>Rubritaleaceae</taxon>
        <taxon>Rubritalea</taxon>
    </lineage>
</organism>
<feature type="region of interest" description="Disordered" evidence="3">
    <location>
        <begin position="984"/>
        <end position="1007"/>
    </location>
</feature>
<reference evidence="8" key="1">
    <citation type="journal article" date="2019" name="Int. J. Syst. Evol. Microbiol.">
        <title>The Global Catalogue of Microorganisms (GCM) 10K type strain sequencing project: providing services to taxonomists for standard genome sequencing and annotation.</title>
        <authorList>
            <consortium name="The Broad Institute Genomics Platform"/>
            <consortium name="The Broad Institute Genome Sequencing Center for Infectious Disease"/>
            <person name="Wu L."/>
            <person name="Ma J."/>
        </authorList>
    </citation>
    <scope>NUCLEOTIDE SEQUENCE [LARGE SCALE GENOMIC DNA]</scope>
    <source>
        <strain evidence="8">CCUG 57942</strain>
    </source>
</reference>
<evidence type="ECO:0000259" key="6">
    <source>
        <dbReference type="Pfam" id="PF09093"/>
    </source>
</evidence>
<evidence type="ECO:0000259" key="5">
    <source>
        <dbReference type="Pfam" id="PF09092"/>
    </source>
</evidence>
<dbReference type="InterPro" id="IPR011071">
    <property type="entry name" value="Lyase_8-like_C"/>
</dbReference>
<dbReference type="EMBL" id="JBHUJB010000089">
    <property type="protein sequence ID" value="MFD2160646.1"/>
    <property type="molecule type" value="Genomic_DNA"/>
</dbReference>
<comment type="similarity">
    <text evidence="1">Belongs to the polysaccharide lyase 8 family.</text>
</comment>
<evidence type="ECO:0000313" key="8">
    <source>
        <dbReference type="Proteomes" id="UP001597389"/>
    </source>
</evidence>
<dbReference type="SUPFAM" id="SSF48230">
    <property type="entry name" value="Chondroitin AC/alginate lyase"/>
    <property type="match status" value="1"/>
</dbReference>
<dbReference type="InterPro" id="IPR039174">
    <property type="entry name" value="Chondroitin_ABC_lyase"/>
</dbReference>
<evidence type="ECO:0000256" key="1">
    <source>
        <dbReference type="ARBA" id="ARBA00006699"/>
    </source>
</evidence>
<feature type="domain" description="Lyase catalytic" evidence="6">
    <location>
        <begin position="284"/>
        <end position="613"/>
    </location>
</feature>
<name>A0ABW4ZF70_9BACT</name>
<dbReference type="Pfam" id="PF02278">
    <property type="entry name" value="Lyase_8"/>
    <property type="match status" value="1"/>
</dbReference>
<feature type="region of interest" description="Disordered" evidence="3">
    <location>
        <begin position="33"/>
        <end position="69"/>
    </location>
</feature>
<protein>
    <submittedName>
        <fullName evidence="7">Chondroitinase family polysaccharide lyase</fullName>
    </submittedName>
</protein>
<feature type="domain" description="Lyase N-terminal" evidence="5">
    <location>
        <begin position="76"/>
        <end position="243"/>
    </location>
</feature>
<evidence type="ECO:0000313" key="7">
    <source>
        <dbReference type="EMBL" id="MFD2160646.1"/>
    </source>
</evidence>
<dbReference type="SUPFAM" id="SSF49785">
    <property type="entry name" value="Galactose-binding domain-like"/>
    <property type="match status" value="1"/>
</dbReference>
<evidence type="ECO:0000259" key="4">
    <source>
        <dbReference type="Pfam" id="PF02278"/>
    </source>
</evidence>
<dbReference type="Gene3D" id="1.50.10.100">
    <property type="entry name" value="Chondroitin AC/alginate lyase"/>
    <property type="match status" value="1"/>
</dbReference>